<comment type="caution">
    <text evidence="3">The sequence shown here is derived from an EMBL/GenBank/DDBJ whole genome shotgun (WGS) entry which is preliminary data.</text>
</comment>
<dbReference type="RefSeq" id="WP_342882731.1">
    <property type="nucleotide sequence ID" value="NZ_JBBMQS010000016.1"/>
</dbReference>
<dbReference type="PANTHER" id="PTHR22901:SF0">
    <property type="entry name" value="SIALATE O-ACETYLESTERASE"/>
    <property type="match status" value="1"/>
</dbReference>
<sequence length="467" mass="50179">MISLREIKFLVSGCLSAFAAILLFTAVTTAAQAAQSSSEASTARLTAQLIDGESLSAYKAIAVKGQGPEGGTVDVKLLKNGTTVTMARAQITSQGQWQVSLAQQPPGGPYQFLISDGEQTHYLHDIYVGNAEPNMRNPKGDIILSTRLNDDMLLQPGEKISVGGLAEPGRTVDIKLIKEQETYTMARVQAGSTGLWHVTMPGQKAGGPFKLTVTDSTHFKTVNGIIIGHADVKKATPIKPDVAVAKASAKNKAISRAIPKAMIDKAPTAAIENVSLASASPKRAPTATVADVALVEEPKRPVEPIQSVERGKEKAQPASPLTSRSTPPSTSPVKSEWLQPQFDDSQWPLMNLASMEGAAKGETLIARKHVHFAIDPEVVSLSVGKANQIKQIYINGQALNNQDWQYNPLKIAVPSELFRSGDNVIALVSHQQWDNTQFIGKSARFNLSIDQFNLELSSNWSIFQAGE</sequence>
<organism evidence="3 4">
    <name type="scientific">Paraglaciecola mesophila</name>
    <dbReference type="NCBI Taxonomy" id="197222"/>
    <lineage>
        <taxon>Bacteria</taxon>
        <taxon>Pseudomonadati</taxon>
        <taxon>Pseudomonadota</taxon>
        <taxon>Gammaproteobacteria</taxon>
        <taxon>Alteromonadales</taxon>
        <taxon>Alteromonadaceae</taxon>
        <taxon>Paraglaciecola</taxon>
    </lineage>
</organism>
<dbReference type="EMBL" id="JBBMQS010000016">
    <property type="protein sequence ID" value="MEM5499659.1"/>
    <property type="molecule type" value="Genomic_DNA"/>
</dbReference>
<dbReference type="InterPro" id="IPR008979">
    <property type="entry name" value="Galactose-bd-like_sf"/>
</dbReference>
<evidence type="ECO:0000256" key="2">
    <source>
        <dbReference type="SAM" id="SignalP"/>
    </source>
</evidence>
<proteinExistence type="predicted"/>
<gene>
    <name evidence="3" type="ORF">WNY77_19765</name>
</gene>
<feature type="signal peptide" evidence="2">
    <location>
        <begin position="1"/>
        <end position="19"/>
    </location>
</feature>
<reference evidence="3 4" key="1">
    <citation type="submission" date="2024-03" db="EMBL/GenBank/DDBJ databases">
        <title>Community enrichment and isolation of bacterial strains for fucoidan degradation.</title>
        <authorList>
            <person name="Sichert A."/>
        </authorList>
    </citation>
    <scope>NUCLEOTIDE SEQUENCE [LARGE SCALE GENOMIC DNA]</scope>
    <source>
        <strain evidence="3 4">AS12</strain>
    </source>
</reference>
<feature type="region of interest" description="Disordered" evidence="1">
    <location>
        <begin position="300"/>
        <end position="340"/>
    </location>
</feature>
<keyword evidence="4" id="KW-1185">Reference proteome</keyword>
<name>A0ABU9T0K6_9ALTE</name>
<dbReference type="InterPro" id="IPR013783">
    <property type="entry name" value="Ig-like_fold"/>
</dbReference>
<dbReference type="InterPro" id="IPR039329">
    <property type="entry name" value="SIAE"/>
</dbReference>
<dbReference type="SUPFAM" id="SSF49785">
    <property type="entry name" value="Galactose-binding domain-like"/>
    <property type="match status" value="1"/>
</dbReference>
<feature type="compositionally biased region" description="Low complexity" evidence="1">
    <location>
        <begin position="317"/>
        <end position="332"/>
    </location>
</feature>
<dbReference type="PANTHER" id="PTHR22901">
    <property type="entry name" value="SIALATE O-ACETYLESTERASE"/>
    <property type="match status" value="1"/>
</dbReference>
<evidence type="ECO:0000256" key="1">
    <source>
        <dbReference type="SAM" id="MobiDB-lite"/>
    </source>
</evidence>
<accession>A0ABU9T0K6</accession>
<evidence type="ECO:0000313" key="4">
    <source>
        <dbReference type="Proteomes" id="UP001461163"/>
    </source>
</evidence>
<protein>
    <submittedName>
        <fullName evidence="3">DUF1533 domain-containing protein</fullName>
    </submittedName>
</protein>
<evidence type="ECO:0000313" key="3">
    <source>
        <dbReference type="EMBL" id="MEM5499659.1"/>
    </source>
</evidence>
<dbReference type="Gene3D" id="2.60.40.10">
    <property type="entry name" value="Immunoglobulins"/>
    <property type="match status" value="1"/>
</dbReference>
<feature type="chain" id="PRO_5047496779" evidence="2">
    <location>
        <begin position="20"/>
        <end position="467"/>
    </location>
</feature>
<dbReference type="Proteomes" id="UP001461163">
    <property type="component" value="Unassembled WGS sequence"/>
</dbReference>
<keyword evidence="2" id="KW-0732">Signal</keyword>
<dbReference type="Gene3D" id="2.60.120.260">
    <property type="entry name" value="Galactose-binding domain-like"/>
    <property type="match status" value="1"/>
</dbReference>